<evidence type="ECO:0000256" key="4">
    <source>
        <dbReference type="ARBA" id="ARBA00023004"/>
    </source>
</evidence>
<dbReference type="GO" id="GO:0046872">
    <property type="term" value="F:metal ion binding"/>
    <property type="evidence" value="ECO:0007669"/>
    <property type="project" value="UniProtKB-KW"/>
</dbReference>
<dbReference type="CDD" id="cd00454">
    <property type="entry name" value="TrHb1_N"/>
    <property type="match status" value="1"/>
</dbReference>
<feature type="binding site" description="distal binding residue" evidence="5">
    <location>
        <position position="101"/>
    </location>
    <ligand>
        <name>heme</name>
        <dbReference type="ChEBI" id="CHEBI:30413"/>
    </ligand>
    <ligandPart>
        <name>Fe</name>
        <dbReference type="ChEBI" id="CHEBI:18248"/>
    </ligandPart>
</feature>
<keyword evidence="4 5" id="KW-0408">Iron</keyword>
<dbReference type="GO" id="GO:0019825">
    <property type="term" value="F:oxygen binding"/>
    <property type="evidence" value="ECO:0007669"/>
    <property type="project" value="InterPro"/>
</dbReference>
<keyword evidence="1" id="KW-0813">Transport</keyword>
<keyword evidence="6" id="KW-0732">Signal</keyword>
<accession>A0A840RSF1</accession>
<keyword evidence="3 5" id="KW-0479">Metal-binding</keyword>
<comment type="caution">
    <text evidence="7">The sequence shown here is derived from an EMBL/GenBank/DDBJ whole genome shotgun (WGS) entry which is preliminary data.</text>
</comment>
<dbReference type="SUPFAM" id="SSF46458">
    <property type="entry name" value="Globin-like"/>
    <property type="match status" value="1"/>
</dbReference>
<evidence type="ECO:0000256" key="6">
    <source>
        <dbReference type="SAM" id="SignalP"/>
    </source>
</evidence>
<gene>
    <name evidence="7" type="ORF">HNR39_001358</name>
</gene>
<dbReference type="AlphaFoldDB" id="A0A840RSF1"/>
<name>A0A840RSF1_9BURK</name>
<dbReference type="GO" id="GO:0020037">
    <property type="term" value="F:heme binding"/>
    <property type="evidence" value="ECO:0007669"/>
    <property type="project" value="InterPro"/>
</dbReference>
<dbReference type="Pfam" id="PF01152">
    <property type="entry name" value="Bac_globin"/>
    <property type="match status" value="1"/>
</dbReference>
<evidence type="ECO:0000256" key="5">
    <source>
        <dbReference type="PIRSR" id="PIRSR601486-1"/>
    </source>
</evidence>
<proteinExistence type="predicted"/>
<evidence type="ECO:0000256" key="1">
    <source>
        <dbReference type="ARBA" id="ARBA00022448"/>
    </source>
</evidence>
<sequence length="150" mass="16712">MKKYFCTILFSVASVMSANLLAQNTPLMPPASVEVYKEFGEKPGLIKLMDDFMIRLVANPVTGPSFAPANQVRIKAELVEQFCQLLSGPCTYQGMSMKTAHASLHINKPQFNALVEELQKSMDAMNIPFRAQNQLLAQLAPMYRDVITVK</sequence>
<dbReference type="InterPro" id="IPR012292">
    <property type="entry name" value="Globin/Proto"/>
</dbReference>
<protein>
    <submittedName>
        <fullName evidence="7">Hemoglobin</fullName>
    </submittedName>
</protein>
<feature type="signal peptide" evidence="6">
    <location>
        <begin position="1"/>
        <end position="22"/>
    </location>
</feature>
<reference evidence="7 8" key="1">
    <citation type="submission" date="2020-08" db="EMBL/GenBank/DDBJ databases">
        <title>Genomic Encyclopedia of Type Strains, Phase IV (KMG-IV): sequencing the most valuable type-strain genomes for metagenomic binning, comparative biology and taxonomic classification.</title>
        <authorList>
            <person name="Goeker M."/>
        </authorList>
    </citation>
    <scope>NUCLEOTIDE SEQUENCE [LARGE SCALE GENOMIC DNA]</scope>
    <source>
        <strain evidence="7 8">DSM 23240</strain>
    </source>
</reference>
<dbReference type="EMBL" id="JACHHQ010000002">
    <property type="protein sequence ID" value="MBB5199531.1"/>
    <property type="molecule type" value="Genomic_DNA"/>
</dbReference>
<feature type="chain" id="PRO_5032854258" evidence="6">
    <location>
        <begin position="23"/>
        <end position="150"/>
    </location>
</feature>
<evidence type="ECO:0000256" key="2">
    <source>
        <dbReference type="ARBA" id="ARBA00022617"/>
    </source>
</evidence>
<keyword evidence="2 5" id="KW-0349">Heme</keyword>
<dbReference type="Gene3D" id="1.10.490.10">
    <property type="entry name" value="Globins"/>
    <property type="match status" value="1"/>
</dbReference>
<dbReference type="Proteomes" id="UP000571084">
    <property type="component" value="Unassembled WGS sequence"/>
</dbReference>
<evidence type="ECO:0000256" key="3">
    <source>
        <dbReference type="ARBA" id="ARBA00022723"/>
    </source>
</evidence>
<dbReference type="RefSeq" id="WP_245182299.1">
    <property type="nucleotide sequence ID" value="NZ_JAAOZT010000006.1"/>
</dbReference>
<evidence type="ECO:0000313" key="8">
    <source>
        <dbReference type="Proteomes" id="UP000571084"/>
    </source>
</evidence>
<keyword evidence="8" id="KW-1185">Reference proteome</keyword>
<dbReference type="InterPro" id="IPR001486">
    <property type="entry name" value="Hemoglobin_trunc"/>
</dbReference>
<evidence type="ECO:0000313" key="7">
    <source>
        <dbReference type="EMBL" id="MBB5199531.1"/>
    </source>
</evidence>
<organism evidence="7 8">
    <name type="scientific">Glaciimonas immobilis</name>
    <dbReference type="NCBI Taxonomy" id="728004"/>
    <lineage>
        <taxon>Bacteria</taxon>
        <taxon>Pseudomonadati</taxon>
        <taxon>Pseudomonadota</taxon>
        <taxon>Betaproteobacteria</taxon>
        <taxon>Burkholderiales</taxon>
        <taxon>Oxalobacteraceae</taxon>
        <taxon>Glaciimonas</taxon>
    </lineage>
</organism>
<dbReference type="InterPro" id="IPR009050">
    <property type="entry name" value="Globin-like_sf"/>
</dbReference>